<comment type="caution">
    <text evidence="1">The sequence shown here is derived from an EMBL/GenBank/DDBJ whole genome shotgun (WGS) entry which is preliminary data.</text>
</comment>
<gene>
    <name evidence="1" type="ORF">LTR09_009321</name>
</gene>
<dbReference type="InterPro" id="IPR053178">
    <property type="entry name" value="Osmoadaptation_assoc"/>
</dbReference>
<sequence>MHLLQSPELCFDDDANQLDAHVRGAVRCIVARGPAFCSSEFERAMFYATYAAAATQQHLSHLTEALDTVEWRTVDKAPSCFSSTLYQCDVMECRRRIMTMVPRLTGLVRQLKFDPTDQRLVQAVTESMSEVISIDRVNGKCAIPSEAHSGPSQPTDVLPATLFYPDPADPLVHSYHWSLSIAIIGLIQQVSSCGVTIPSSPPLEELYREEYQCAILIYMSLPQLSTANKMIAAASLFPLQMAWAALSRVVSRGEQKTVGCTLDWLVDRIVRTAEVSGHGLTRFGLTRFAETAEGSLASRTARACNVQRRLDLGSQFLEDYLHVNI</sequence>
<dbReference type="PANTHER" id="PTHR38111">
    <property type="entry name" value="ZN(2)-C6 FUNGAL-TYPE DOMAIN-CONTAINING PROTEIN-RELATED"/>
    <property type="match status" value="1"/>
</dbReference>
<proteinExistence type="predicted"/>
<reference evidence="1" key="1">
    <citation type="submission" date="2023-04" db="EMBL/GenBank/DDBJ databases">
        <title>Black Yeasts Isolated from many extreme environments.</title>
        <authorList>
            <person name="Coleine C."/>
            <person name="Stajich J.E."/>
            <person name="Selbmann L."/>
        </authorList>
    </citation>
    <scope>NUCLEOTIDE SEQUENCE</scope>
    <source>
        <strain evidence="1">CCFEE 5312</strain>
    </source>
</reference>
<protein>
    <submittedName>
        <fullName evidence="1">Uncharacterized protein</fullName>
    </submittedName>
</protein>
<dbReference type="EMBL" id="JAWDJX010000040">
    <property type="protein sequence ID" value="KAK3049402.1"/>
    <property type="molecule type" value="Genomic_DNA"/>
</dbReference>
<dbReference type="AlphaFoldDB" id="A0AAJ0DFU0"/>
<dbReference type="PANTHER" id="PTHR38111:SF2">
    <property type="entry name" value="FINGER DOMAIN PROTEIN, PUTATIVE (AFU_ORTHOLOGUE AFUA_1G01560)-RELATED"/>
    <property type="match status" value="1"/>
</dbReference>
<evidence type="ECO:0000313" key="1">
    <source>
        <dbReference type="EMBL" id="KAK3049402.1"/>
    </source>
</evidence>
<accession>A0AAJ0DFU0</accession>
<keyword evidence="2" id="KW-1185">Reference proteome</keyword>
<evidence type="ECO:0000313" key="2">
    <source>
        <dbReference type="Proteomes" id="UP001271007"/>
    </source>
</evidence>
<name>A0AAJ0DFU0_9PEZI</name>
<dbReference type="Proteomes" id="UP001271007">
    <property type="component" value="Unassembled WGS sequence"/>
</dbReference>
<organism evidence="1 2">
    <name type="scientific">Extremus antarcticus</name>
    <dbReference type="NCBI Taxonomy" id="702011"/>
    <lineage>
        <taxon>Eukaryota</taxon>
        <taxon>Fungi</taxon>
        <taxon>Dikarya</taxon>
        <taxon>Ascomycota</taxon>
        <taxon>Pezizomycotina</taxon>
        <taxon>Dothideomycetes</taxon>
        <taxon>Dothideomycetidae</taxon>
        <taxon>Mycosphaerellales</taxon>
        <taxon>Extremaceae</taxon>
        <taxon>Extremus</taxon>
    </lineage>
</organism>